<dbReference type="PANTHER" id="PTHR12526">
    <property type="entry name" value="GLYCOSYLTRANSFERASE"/>
    <property type="match status" value="1"/>
</dbReference>
<evidence type="ECO:0000313" key="3">
    <source>
        <dbReference type="Proteomes" id="UP000063429"/>
    </source>
</evidence>
<dbReference type="Gene3D" id="3.40.50.2000">
    <property type="entry name" value="Glycogen Phosphorylase B"/>
    <property type="match status" value="1"/>
</dbReference>
<protein>
    <recommendedName>
        <fullName evidence="1">Glycosyl transferase family 1 domain-containing protein</fullName>
    </recommendedName>
</protein>
<organism evidence="2 3">
    <name type="scientific">Herbaspirillum hiltneri N3</name>
    <dbReference type="NCBI Taxonomy" id="1262470"/>
    <lineage>
        <taxon>Bacteria</taxon>
        <taxon>Pseudomonadati</taxon>
        <taxon>Pseudomonadota</taxon>
        <taxon>Betaproteobacteria</taxon>
        <taxon>Burkholderiales</taxon>
        <taxon>Oxalobacteraceae</taxon>
        <taxon>Herbaspirillum</taxon>
    </lineage>
</organism>
<evidence type="ECO:0000259" key="1">
    <source>
        <dbReference type="Pfam" id="PF00534"/>
    </source>
</evidence>
<proteinExistence type="predicted"/>
<keyword evidence="3" id="KW-1185">Reference proteome</keyword>
<feature type="domain" description="Glycosyl transferase family 1" evidence="1">
    <location>
        <begin position="564"/>
        <end position="623"/>
    </location>
</feature>
<accession>A0ABM5V4T7</accession>
<dbReference type="InterPro" id="IPR001296">
    <property type="entry name" value="Glyco_trans_1"/>
</dbReference>
<dbReference type="RefSeq" id="WP_235471255.1">
    <property type="nucleotide sequence ID" value="NZ_CP011409.1"/>
</dbReference>
<evidence type="ECO:0000313" key="2">
    <source>
        <dbReference type="EMBL" id="AKZ64633.1"/>
    </source>
</evidence>
<name>A0ABM5V4T7_9BURK</name>
<reference evidence="3" key="1">
    <citation type="journal article" date="2015" name="Genome Announc.">
        <title>Complete Genome Sequence of Herbaspirillum hiltneri N3 (DSM 17495), Isolated from Surface-Sterilized Wheat Roots.</title>
        <authorList>
            <person name="Guizelini D."/>
            <person name="Saizaki P.M."/>
            <person name="Coimbra N.A."/>
            <person name="Weiss V.A."/>
            <person name="Faoro H."/>
            <person name="Sfeir M.Z."/>
            <person name="Baura V.A."/>
            <person name="Monteiro R.A."/>
            <person name="Chubatsu L.S."/>
            <person name="Souza E.M."/>
            <person name="Cruz L.M."/>
            <person name="Pedrosa F.O."/>
            <person name="Raittz R.T."/>
            <person name="Marchaukoski J.N."/>
            <person name="Steffens M.B."/>
        </authorList>
    </citation>
    <scope>NUCLEOTIDE SEQUENCE [LARGE SCALE GENOMIC DNA]</scope>
    <source>
        <strain evidence="3">N3</strain>
    </source>
</reference>
<gene>
    <name evidence="2" type="ORF">F506_20005</name>
</gene>
<dbReference type="Pfam" id="PF00534">
    <property type="entry name" value="Glycos_transf_1"/>
    <property type="match status" value="1"/>
</dbReference>
<dbReference type="SUPFAM" id="SSF53756">
    <property type="entry name" value="UDP-Glycosyltransferase/glycogen phosphorylase"/>
    <property type="match status" value="1"/>
</dbReference>
<sequence>MRHDLFARLHSPYYIYSPAFPANSGGGKALHYLCHALNLAGEEAYVTDASLNSLHAPRLTQDIINEHIKNGRNPIVIYPEVISGNPLSAPNVVRYLLNTPGALSKEALNWGTGDLIYAHREELIPDAMSAGVLSTPLVNDAVFHDEPSDKPRHGALVWFNRHLSKGGAVDPVTQHATEVSLRVPQRSPEQLASLFRQAELMYTYEPSTACYEAILCGCPVVYLPNPTSLSKPMFGLGYLNGAGSAWGNSTEQIAHAKATVGQAPAIYQRLTENFWTQLDAFVDATQKHFNPVTAATVPAPAPARKALPARRKKRLLVYSVESTWSPCPQIRLIRPFAHLQDDWELVWGIRDGKLQTDAIAEADLILLHRFTPGLLPIESLQAIFALGKPVIYESDDLLNDIPHDHPEAAAGASWKAGIEYTVKHAKAVVVSTQFLAEKYRPLNPNVHILPNFIDYDMFYRPVPQRRDGNITIGLLGSSIQPSNFALVDKALRTLVEQYGARLHIYFVGWECPKGWENHPQTTFLSFVHEYVNYAAQLKEWNWDIALIPLASDEYNQCKSYIKWLDYSAAGIASIFSDVSVYNQVVTHDHTGLLMPNSDQAWLEAITLLIESPEKRHALAQAGQAAVKADYDLREKSALYDQVYDLLCS</sequence>
<dbReference type="Proteomes" id="UP000063429">
    <property type="component" value="Chromosome"/>
</dbReference>
<dbReference type="EMBL" id="CP011409">
    <property type="protein sequence ID" value="AKZ64633.1"/>
    <property type="molecule type" value="Genomic_DNA"/>
</dbReference>